<dbReference type="Gene3D" id="3.40.50.1440">
    <property type="entry name" value="Tubulin/FtsZ, GTPase domain"/>
    <property type="match status" value="1"/>
</dbReference>
<dbReference type="SUPFAM" id="SSF52490">
    <property type="entry name" value="Tubulin nucleotide-binding domain-like"/>
    <property type="match status" value="1"/>
</dbReference>
<keyword evidence="3" id="KW-1185">Reference proteome</keyword>
<dbReference type="EMBL" id="PJOS01000043">
    <property type="protein sequence ID" value="PKT70833.1"/>
    <property type="molecule type" value="Genomic_DNA"/>
</dbReference>
<sequence length="1069" mass="118260">MKIYQPMLFVGLGGTGCLIGAELENRLREALCGPDGTALHPVLRGRQLLPYQLPDCLQFVYADLNEAELNRLPHTRAEGSLKAAYSRTSRATFGLLPRFDSYPEVARSLRTNLPGPLCGWLPPRPGEPRIAPLIRGAGQLPTVGRAALFETFRSGLGAAMGPIREAISLISKSGGDLTSLGGSLSDTCDVFVAFSVAGGTGSGLFYDYLHLIGQAFEEAHHRVKIYPLVLMPSAFDDGRGGGRAARLNAGRALVDLFRLVDEQNAPDADDSLDDVGVQDRQRLEYPGGLSVHLRPSTAQTAFLFSRTSGIEREDLHRSVVSLVMSLLGTELGDDDGRTHDSDHLYQSFADSFINTNVERAATAPTGIGHRGVSTSLVASMTVPVDELAELVAARLLAAALRRQEAAPRPSDGVRREIVRELFSASNIEPVWNRASLPFNEPRPATGARAIQDALATRRAAMEDALGDLDRHLRQQVAELAAGFDPVRGVRQLLGRCDVTEVHRVVFGDPGARDRLERTGFVGMLENRRREPERPPGLTAGPPSPGGVRDRMPGLMKAKWTDPEVVALLQQQDDWYQWESRRTWHRHWADQASRWDRALAGVKSELVALVEGFRDQADEEHASFRQRTRHLYRPRTGVSYLLPPQVDLASFYDAVVHRLLLAEGLRETDDERDLLGRLVGPEQWRNAFAEVRTDARRAVQVVKDILQHRVKRLFVEPGDHEERPLLPRLGTLLAEAAAGGGGRVGDEAVEQCRHKLASLLPVGFSPEGSGRLKVLIVYPATSTDAAVRKFLEREMRLPRDSEREIEFRPVSTESITVVLFRSAMSLTEVPEVRETLTLWSEALAAEQPGDHLRWRQRLGYAYDFLMGTEADRRHILHRLLCAMWNDQIQVFGDVTSPRRIRIGLQDRDSAAMVCPLDPPGGALSSWGNLLRAYEAWTLAEDGGGIRNAFCEQLMGTVPFGLENSPVAPHGLFRTLVDKVLPQQQELLERLSGRAEGQRPAGYEDLAVFWNETLPGALDMPFPRAHRMSNWTLRKLDQSLRAVPAPYAPPVADLRFTAGTDLTKDPRGERP</sequence>
<organism evidence="2 3">
    <name type="scientific">Streptomyces populi</name>
    <dbReference type="NCBI Taxonomy" id="2058924"/>
    <lineage>
        <taxon>Bacteria</taxon>
        <taxon>Bacillati</taxon>
        <taxon>Actinomycetota</taxon>
        <taxon>Actinomycetes</taxon>
        <taxon>Kitasatosporales</taxon>
        <taxon>Streptomycetaceae</taxon>
        <taxon>Streptomyces</taxon>
    </lineage>
</organism>
<comment type="caution">
    <text evidence="2">The sequence shown here is derived from an EMBL/GenBank/DDBJ whole genome shotgun (WGS) entry which is preliminary data.</text>
</comment>
<proteinExistence type="predicted"/>
<dbReference type="Pfam" id="PF13809">
    <property type="entry name" value="Tubulin_2"/>
    <property type="match status" value="1"/>
</dbReference>
<evidence type="ECO:0008006" key="4">
    <source>
        <dbReference type="Google" id="ProtNLM"/>
    </source>
</evidence>
<dbReference type="Proteomes" id="UP000236178">
    <property type="component" value="Unassembled WGS sequence"/>
</dbReference>
<dbReference type="InterPro" id="IPR025904">
    <property type="entry name" value="Tubulin-like"/>
</dbReference>
<dbReference type="RefSeq" id="WP_103551249.1">
    <property type="nucleotide sequence ID" value="NZ_JBHJSK010000001.1"/>
</dbReference>
<accession>A0A2I0SLN0</accession>
<protein>
    <recommendedName>
        <fullName evidence="4">Tubulin-like doman-containing protein</fullName>
    </recommendedName>
</protein>
<name>A0A2I0SLN0_9ACTN</name>
<evidence type="ECO:0000313" key="3">
    <source>
        <dbReference type="Proteomes" id="UP000236178"/>
    </source>
</evidence>
<gene>
    <name evidence="2" type="ORF">CW362_22070</name>
</gene>
<evidence type="ECO:0000313" key="2">
    <source>
        <dbReference type="EMBL" id="PKT70833.1"/>
    </source>
</evidence>
<dbReference type="InterPro" id="IPR036525">
    <property type="entry name" value="Tubulin/FtsZ_GTPase_sf"/>
</dbReference>
<dbReference type="PROSITE" id="PS51257">
    <property type="entry name" value="PROKAR_LIPOPROTEIN"/>
    <property type="match status" value="1"/>
</dbReference>
<dbReference type="OrthoDB" id="3644648at2"/>
<reference evidence="2 3" key="1">
    <citation type="submission" date="2017-12" db="EMBL/GenBank/DDBJ databases">
        <title>Streptomyces populusis sp. nov., a novel endophytic actinobacterium isolated from stems of Populus adenopoda Maxim.</title>
        <authorList>
            <person name="Wang Z."/>
        </authorList>
    </citation>
    <scope>NUCLEOTIDE SEQUENCE [LARGE SCALE GENOMIC DNA]</scope>
    <source>
        <strain evidence="2 3">A249</strain>
    </source>
</reference>
<evidence type="ECO:0000256" key="1">
    <source>
        <dbReference type="SAM" id="MobiDB-lite"/>
    </source>
</evidence>
<feature type="region of interest" description="Disordered" evidence="1">
    <location>
        <begin position="526"/>
        <end position="548"/>
    </location>
</feature>
<dbReference type="AlphaFoldDB" id="A0A2I0SLN0"/>